<dbReference type="GO" id="GO:0008752">
    <property type="term" value="F:FMN reductase [NAD(P)H] activity"/>
    <property type="evidence" value="ECO:0007669"/>
    <property type="project" value="InterPro"/>
</dbReference>
<keyword evidence="6" id="KW-1185">Reference proteome</keyword>
<evidence type="ECO:0000256" key="2">
    <source>
        <dbReference type="ARBA" id="ARBA00022643"/>
    </source>
</evidence>
<dbReference type="InterPro" id="IPR005025">
    <property type="entry name" value="FMN_Rdtase-like_dom"/>
</dbReference>
<evidence type="ECO:0000259" key="4">
    <source>
        <dbReference type="Pfam" id="PF03358"/>
    </source>
</evidence>
<dbReference type="InterPro" id="IPR020048">
    <property type="entry name" value="NADPH-dep_FMN_reduc_SsuE"/>
</dbReference>
<keyword evidence="3" id="KW-0560">Oxidoreductase</keyword>
<reference evidence="5 6" key="1">
    <citation type="submission" date="2018-08" db="EMBL/GenBank/DDBJ databases">
        <title>Genomic Encyclopedia of Type Strains, Phase III (KMG-III): the genomes of soil and plant-associated and newly described type strains.</title>
        <authorList>
            <person name="Whitman W."/>
        </authorList>
    </citation>
    <scope>NUCLEOTIDE SEQUENCE [LARGE SCALE GENOMIC DNA]</scope>
    <source>
        <strain evidence="5 6">CGMCC 1.10966</strain>
    </source>
</reference>
<evidence type="ECO:0000313" key="6">
    <source>
        <dbReference type="Proteomes" id="UP000256304"/>
    </source>
</evidence>
<dbReference type="GO" id="GO:0046306">
    <property type="term" value="P:alkanesulfonate catabolic process"/>
    <property type="evidence" value="ECO:0007669"/>
    <property type="project" value="InterPro"/>
</dbReference>
<dbReference type="AlphaFoldDB" id="A0A3D9RTE1"/>
<protein>
    <submittedName>
        <fullName evidence="5">FMN reductase</fullName>
    </submittedName>
</protein>
<keyword evidence="1" id="KW-0285">Flavoprotein</keyword>
<keyword evidence="2" id="KW-0288">FMN</keyword>
<dbReference type="Pfam" id="PF03358">
    <property type="entry name" value="FMN_red"/>
    <property type="match status" value="1"/>
</dbReference>
<evidence type="ECO:0000256" key="1">
    <source>
        <dbReference type="ARBA" id="ARBA00022630"/>
    </source>
</evidence>
<dbReference type="InterPro" id="IPR051814">
    <property type="entry name" value="NAD(P)H-dep_FMN_reductase"/>
</dbReference>
<proteinExistence type="predicted"/>
<feature type="domain" description="NADPH-dependent FMN reductase-like" evidence="4">
    <location>
        <begin position="3"/>
        <end position="144"/>
    </location>
</feature>
<dbReference type="InterPro" id="IPR029039">
    <property type="entry name" value="Flavoprotein-like_sf"/>
</dbReference>
<gene>
    <name evidence="5" type="ORF">A8990_11782</name>
</gene>
<evidence type="ECO:0000256" key="3">
    <source>
        <dbReference type="ARBA" id="ARBA00023002"/>
    </source>
</evidence>
<dbReference type="PANTHER" id="PTHR43408:SF1">
    <property type="entry name" value="FMN REDUCTASE (NADPH)"/>
    <property type="match status" value="1"/>
</dbReference>
<evidence type="ECO:0000313" key="5">
    <source>
        <dbReference type="EMBL" id="REE82718.1"/>
    </source>
</evidence>
<dbReference type="PANTHER" id="PTHR43408">
    <property type="entry name" value="FMN REDUCTASE (NADPH)"/>
    <property type="match status" value="1"/>
</dbReference>
<dbReference type="SUPFAM" id="SSF52218">
    <property type="entry name" value="Flavoproteins"/>
    <property type="match status" value="1"/>
</dbReference>
<accession>A0A3D9RTE1</accession>
<dbReference type="Proteomes" id="UP000256304">
    <property type="component" value="Unassembled WGS sequence"/>
</dbReference>
<comment type="caution">
    <text evidence="5">The sequence shown here is derived from an EMBL/GenBank/DDBJ whole genome shotgun (WGS) entry which is preliminary data.</text>
</comment>
<organism evidence="5 6">
    <name type="scientific">Paenibacillus taihuensis</name>
    <dbReference type="NCBI Taxonomy" id="1156355"/>
    <lineage>
        <taxon>Bacteria</taxon>
        <taxon>Bacillati</taxon>
        <taxon>Bacillota</taxon>
        <taxon>Bacilli</taxon>
        <taxon>Bacillales</taxon>
        <taxon>Paenibacillaceae</taxon>
        <taxon>Paenibacillus</taxon>
    </lineage>
</organism>
<dbReference type="Gene3D" id="3.40.50.360">
    <property type="match status" value="1"/>
</dbReference>
<dbReference type="EMBL" id="QTTN01000017">
    <property type="protein sequence ID" value="REE82718.1"/>
    <property type="molecule type" value="Genomic_DNA"/>
</dbReference>
<dbReference type="RefSeq" id="WP_116189956.1">
    <property type="nucleotide sequence ID" value="NZ_QTTN01000017.1"/>
</dbReference>
<dbReference type="OrthoDB" id="1643408at2"/>
<name>A0A3D9RTE1_9BACL</name>
<dbReference type="NCBIfam" id="TIGR03567">
    <property type="entry name" value="FMN_reduc_SsuE"/>
    <property type="match status" value="1"/>
</dbReference>
<sequence length="186" mass="20078">MPNVVIVSGSPSQVSRLNGLTGYAEEKLRQLGWEVSYLHVASLPAEDLILARWDSPAIIEANKRITEADAIIIASPVYKASFTGVLKTYLDLLPQTGLEGKVILPLFIGGTIAHLLTIDYALKPVLSALYAKHVTSGVYAVDSQVKKLEAGGLELDEELAKRLDRAVTSFAEVAELFKNQQSSIGS</sequence>